<comment type="caution">
    <text evidence="1">The sequence shown here is derived from an EMBL/GenBank/DDBJ whole genome shotgun (WGS) entry which is preliminary data.</text>
</comment>
<organism evidence="1">
    <name type="scientific">marine sediment metagenome</name>
    <dbReference type="NCBI Taxonomy" id="412755"/>
    <lineage>
        <taxon>unclassified sequences</taxon>
        <taxon>metagenomes</taxon>
        <taxon>ecological metagenomes</taxon>
    </lineage>
</organism>
<name>A0A0F9AZ46_9ZZZZ</name>
<evidence type="ECO:0000313" key="1">
    <source>
        <dbReference type="EMBL" id="KKK83664.1"/>
    </source>
</evidence>
<proteinExistence type="predicted"/>
<dbReference type="EMBL" id="LAZR01052117">
    <property type="protein sequence ID" value="KKK83664.1"/>
    <property type="molecule type" value="Genomic_DNA"/>
</dbReference>
<reference evidence="1" key="1">
    <citation type="journal article" date="2015" name="Nature">
        <title>Complex archaea that bridge the gap between prokaryotes and eukaryotes.</title>
        <authorList>
            <person name="Spang A."/>
            <person name="Saw J.H."/>
            <person name="Jorgensen S.L."/>
            <person name="Zaremba-Niedzwiedzka K."/>
            <person name="Martijn J."/>
            <person name="Lind A.E."/>
            <person name="van Eijk R."/>
            <person name="Schleper C."/>
            <person name="Guy L."/>
            <person name="Ettema T.J."/>
        </authorList>
    </citation>
    <scope>NUCLEOTIDE SEQUENCE</scope>
</reference>
<gene>
    <name evidence="1" type="ORF">LCGC14_2791130</name>
</gene>
<sequence length="83" mass="9182">MKTSDFNLQSHAESTVVPLDIANRFASMEQEPGDDELLECISSTPVGKLLRMISTLPEIRQEKVCSARMQIANGDYDLGPNLD</sequence>
<accession>A0A0F9AZ46</accession>
<protein>
    <submittedName>
        <fullName evidence="1">Uncharacterized protein</fullName>
    </submittedName>
</protein>
<feature type="non-terminal residue" evidence="1">
    <location>
        <position position="83"/>
    </location>
</feature>
<dbReference type="AlphaFoldDB" id="A0A0F9AZ46"/>